<keyword evidence="7" id="KW-0175">Coiled coil</keyword>
<evidence type="ECO:0000256" key="3">
    <source>
        <dbReference type="ARBA" id="ARBA00022670"/>
    </source>
</evidence>
<feature type="compositionally biased region" description="Polar residues" evidence="8">
    <location>
        <begin position="1"/>
        <end position="10"/>
    </location>
</feature>
<dbReference type="PANTHER" id="PTHR43806:SF14">
    <property type="entry name" value="TRIPEPTIDYL-PEPTIDASE 2"/>
    <property type="match status" value="1"/>
</dbReference>
<dbReference type="InterPro" id="IPR048383">
    <property type="entry name" value="TPPII_Ig-like-1"/>
</dbReference>
<evidence type="ECO:0000256" key="2">
    <source>
        <dbReference type="ARBA" id="ARBA00022438"/>
    </source>
</evidence>
<organism evidence="13 14">
    <name type="scientific">Coemansia biformis</name>
    <dbReference type="NCBI Taxonomy" id="1286918"/>
    <lineage>
        <taxon>Eukaryota</taxon>
        <taxon>Fungi</taxon>
        <taxon>Fungi incertae sedis</taxon>
        <taxon>Zoopagomycota</taxon>
        <taxon>Kickxellomycotina</taxon>
        <taxon>Kickxellomycetes</taxon>
        <taxon>Kickxellales</taxon>
        <taxon>Kickxellaceae</taxon>
        <taxon>Coemansia</taxon>
    </lineage>
</organism>
<evidence type="ECO:0008006" key="15">
    <source>
        <dbReference type="Google" id="ProtNLM"/>
    </source>
</evidence>
<dbReference type="InterPro" id="IPR048384">
    <property type="entry name" value="TPPII_GBD"/>
</dbReference>
<sequence length="1349" mass="145957">MMQPPATASTPRAEFPTHGLLPRADTQAADFVRKHPTYDGRGTVVAILDTGIDPGAQGLQLTSDGKRKVVDFVDCTGSGDVVLGHPQSCPTDALELRAVSGRMLRLNPAWRNPTGEWRVGAKRFYDIAPPDAAATTRSEREDRFRRGAQRLRDAVDTRKAALKSGDCDYDDEHAELDAQVSALAVLSDAYADPGPLLDCVVFHDGDQWRAAIDTAESGDLSDAPALGAYRHTADVALLSKRRLLYYTLNFYDNGRILSIVTSVGSHSTHVAGILAANHPEEPQNNGVAPGAQLLSLMIGDHRVGSMETGVGLTRAVNAIVEHRADLANMSFGEPTATPNAGQWVQAVRDEVICRHRCLFVSSAGNEGPALSTLGGPGGTTDDVIGVGAYVGYEQMQVDHGMYKPVNDTVFTWSSRGPSADGACGVDIYAPGSATASYPSYTLQRMHMNNGTSMSSPNLCGCAALLVSAWKQEFGQAERVSPYRIRNALVATAKSIGDQFGAGMVQTDAAWLFLRAHAKRTHEDVTFAVRVPTDTVTMRGIYLRNADESAHVRHMQVTARPVFPTSVLARLESDGSGEHGQSESQAQFDYELRAVLTTSAAWVQAPEAIYMGSTGNTFTVRVDPTQLEPGRLHVATIDAYDSRNVDRGPLFSVPVTVTKPLLVDESAQVELGALQFRPTDIVRRFIAVPDGATRARIAIRIPNSAVQESAPATFYLHCLQLVPHERHPAYELKKQPVIGHKSSVAGGGTAAQVYTATMAVAGGATLEVCLAQSWNQHGAHEMDVSVSFNGILPAGSGSGLVANNSAQSGIALNGNNTVERIDFVAPIRPEYNVKPTATLHRLRRALRPHSATVASLDSERDVHLATGTEICQLVLDYKLETKTDKVTLRPRMPAVDTQIYEAWMDNVSLAIFDANKRRVAAQIMYTKSVTLERRGDYLVRVQIRHRNAADLEKLKDMPLVLDIDLPSPAKLETAFALSSLLTNTVTGSPYKGGVIPRGGRLPLFFDTRLSTTPSEAAPGDALVGSLSMSDLTTKLGLTYIVPAKAIASSGNGDKGSSKKKGESAQEEEEMSQADRDRKELEEALRKVRLEWVKKAKDESVRDGLVADLVAAASSKSSKEDADEELAGVLAAQLEAVDGARTALPWSEAARLSEDAAKRAIEIADQIAGLTYTRALTARLYENQADVKSEDDKRLKKQADAARAQLVGALTAKCRARAFLATQGSFSTTASEASADFVDVAKEEANEEQAREYEKAVVELARWTETKQRAEDAKFLLATAPLHIARHHYGRALRPVLEWLQKAPLQQANAAERRSMAELRDLLLARLQWAPWSDHFRALAPIESPAAYEVI</sequence>
<dbReference type="InterPro" id="IPR015500">
    <property type="entry name" value="Peptidase_S8_subtilisin-rel"/>
</dbReference>
<dbReference type="InterPro" id="IPR000209">
    <property type="entry name" value="Peptidase_S8/S53_dom"/>
</dbReference>
<feature type="active site" description="Charge relay system" evidence="6">
    <location>
        <position position="452"/>
    </location>
</feature>
<reference evidence="13" key="1">
    <citation type="submission" date="2022-07" db="EMBL/GenBank/DDBJ databases">
        <title>Phylogenomic reconstructions and comparative analyses of Kickxellomycotina fungi.</title>
        <authorList>
            <person name="Reynolds N.K."/>
            <person name="Stajich J.E."/>
            <person name="Barry K."/>
            <person name="Grigoriev I.V."/>
            <person name="Crous P."/>
            <person name="Smith M.E."/>
        </authorList>
    </citation>
    <scope>NUCLEOTIDE SEQUENCE</scope>
    <source>
        <strain evidence="13">BCRC 34381</strain>
    </source>
</reference>
<feature type="region of interest" description="Disordered" evidence="8">
    <location>
        <begin position="1"/>
        <end position="21"/>
    </location>
</feature>
<evidence type="ECO:0000313" key="14">
    <source>
        <dbReference type="Proteomes" id="UP001143981"/>
    </source>
</evidence>
<evidence type="ECO:0000256" key="1">
    <source>
        <dbReference type="ARBA" id="ARBA00011073"/>
    </source>
</evidence>
<feature type="active site" description="Charge relay system" evidence="6">
    <location>
        <position position="266"/>
    </location>
</feature>
<dbReference type="InterPro" id="IPR036852">
    <property type="entry name" value="Peptidase_S8/S53_dom_sf"/>
</dbReference>
<proteinExistence type="inferred from homology"/>
<keyword evidence="14" id="KW-1185">Reference proteome</keyword>
<dbReference type="Pfam" id="PF00082">
    <property type="entry name" value="Peptidase_S8"/>
    <property type="match status" value="1"/>
</dbReference>
<feature type="active site" description="Charge relay system" evidence="6">
    <location>
        <position position="49"/>
    </location>
</feature>
<dbReference type="PRINTS" id="PR00723">
    <property type="entry name" value="SUBTILISIN"/>
</dbReference>
<dbReference type="GO" id="GO:0005829">
    <property type="term" value="C:cytosol"/>
    <property type="evidence" value="ECO:0007669"/>
    <property type="project" value="TreeGrafter"/>
</dbReference>
<comment type="caution">
    <text evidence="13">The sequence shown here is derived from an EMBL/GenBank/DDBJ whole genome shotgun (WGS) entry which is preliminary data.</text>
</comment>
<dbReference type="Pfam" id="PF21223">
    <property type="entry name" value="TPPII_Ig-like-1"/>
    <property type="match status" value="1"/>
</dbReference>
<evidence type="ECO:0000256" key="7">
    <source>
        <dbReference type="SAM" id="Coils"/>
    </source>
</evidence>
<dbReference type="GO" id="GO:0006508">
    <property type="term" value="P:proteolysis"/>
    <property type="evidence" value="ECO:0007669"/>
    <property type="project" value="UniProtKB-KW"/>
</dbReference>
<evidence type="ECO:0000256" key="6">
    <source>
        <dbReference type="PROSITE-ProRule" id="PRU01240"/>
    </source>
</evidence>
<dbReference type="Proteomes" id="UP001143981">
    <property type="component" value="Unassembled WGS sequence"/>
</dbReference>
<dbReference type="InterPro" id="IPR022229">
    <property type="entry name" value="TPPII_Ig-like-2"/>
</dbReference>
<dbReference type="SUPFAM" id="SSF52743">
    <property type="entry name" value="Subtilisin-like"/>
    <property type="match status" value="1"/>
</dbReference>
<accession>A0A9W7YBZ0</accession>
<evidence type="ECO:0000259" key="11">
    <source>
        <dbReference type="Pfam" id="PF21223"/>
    </source>
</evidence>
<evidence type="ECO:0000256" key="5">
    <source>
        <dbReference type="ARBA" id="ARBA00022825"/>
    </source>
</evidence>
<feature type="region of interest" description="Disordered" evidence="8">
    <location>
        <begin position="1047"/>
        <end position="1076"/>
    </location>
</feature>
<name>A0A9W7YBZ0_9FUNG</name>
<protein>
    <recommendedName>
        <fullName evidence="15">Tripeptidyl-peptidase II</fullName>
    </recommendedName>
</protein>
<dbReference type="InterPro" id="IPR046940">
    <property type="entry name" value="TPPII_Ig-like_sf"/>
</dbReference>
<dbReference type="GO" id="GO:0004252">
    <property type="term" value="F:serine-type endopeptidase activity"/>
    <property type="evidence" value="ECO:0007669"/>
    <property type="project" value="UniProtKB-UniRule"/>
</dbReference>
<dbReference type="Gene3D" id="1.25.40.710">
    <property type="match status" value="1"/>
</dbReference>
<evidence type="ECO:0000256" key="4">
    <source>
        <dbReference type="ARBA" id="ARBA00022801"/>
    </source>
</evidence>
<evidence type="ECO:0000256" key="8">
    <source>
        <dbReference type="SAM" id="MobiDB-lite"/>
    </source>
</evidence>
<feature type="domain" description="Tripeptidyl-peptidase II first Ig-like" evidence="11">
    <location>
        <begin position="524"/>
        <end position="656"/>
    </location>
</feature>
<evidence type="ECO:0000259" key="10">
    <source>
        <dbReference type="Pfam" id="PF12580"/>
    </source>
</evidence>
<dbReference type="PANTHER" id="PTHR43806">
    <property type="entry name" value="PEPTIDASE S8"/>
    <property type="match status" value="1"/>
</dbReference>
<keyword evidence="4 6" id="KW-0378">Hydrolase</keyword>
<dbReference type="InterPro" id="IPR050131">
    <property type="entry name" value="Peptidase_S8_subtilisin-like"/>
</dbReference>
<dbReference type="Gene3D" id="2.60.40.3170">
    <property type="match status" value="1"/>
</dbReference>
<dbReference type="Pfam" id="PF12580">
    <property type="entry name" value="TPPII"/>
    <property type="match status" value="1"/>
</dbReference>
<feature type="domain" description="Peptidase S8/S53" evidence="9">
    <location>
        <begin position="40"/>
        <end position="497"/>
    </location>
</feature>
<keyword evidence="3 6" id="KW-0645">Protease</keyword>
<gene>
    <name evidence="13" type="ORF">LPJ61_003141</name>
</gene>
<keyword evidence="2" id="KW-0031">Aminopeptidase</keyword>
<dbReference type="PROSITE" id="PS51892">
    <property type="entry name" value="SUBTILASE"/>
    <property type="match status" value="1"/>
</dbReference>
<evidence type="ECO:0000259" key="12">
    <source>
        <dbReference type="Pfam" id="PF21316"/>
    </source>
</evidence>
<dbReference type="InterPro" id="IPR046939">
    <property type="entry name" value="TPPII_C_sf"/>
</dbReference>
<evidence type="ECO:0000313" key="13">
    <source>
        <dbReference type="EMBL" id="KAJ1730195.1"/>
    </source>
</evidence>
<dbReference type="EMBL" id="JANBOI010000489">
    <property type="protein sequence ID" value="KAJ1730195.1"/>
    <property type="molecule type" value="Genomic_DNA"/>
</dbReference>
<comment type="similarity">
    <text evidence="1 6">Belongs to the peptidase S8 family.</text>
</comment>
<dbReference type="GO" id="GO:0004177">
    <property type="term" value="F:aminopeptidase activity"/>
    <property type="evidence" value="ECO:0007669"/>
    <property type="project" value="UniProtKB-KW"/>
</dbReference>
<dbReference type="Gene3D" id="3.40.50.200">
    <property type="entry name" value="Peptidase S8/S53 domain"/>
    <property type="match status" value="2"/>
</dbReference>
<feature type="domain" description="Tripeptidyl peptidase II second Ig-like" evidence="10">
    <location>
        <begin position="826"/>
        <end position="1004"/>
    </location>
</feature>
<feature type="coiled-coil region" evidence="7">
    <location>
        <begin position="1244"/>
        <end position="1271"/>
    </location>
</feature>
<keyword evidence="5 6" id="KW-0720">Serine protease</keyword>
<evidence type="ECO:0000259" key="9">
    <source>
        <dbReference type="Pfam" id="PF00082"/>
    </source>
</evidence>
<feature type="domain" description="Tripeptidyl-peptidase II galactose-binding" evidence="12">
    <location>
        <begin position="675"/>
        <end position="777"/>
    </location>
</feature>
<dbReference type="GO" id="GO:0008240">
    <property type="term" value="F:tripeptidyl-peptidase activity"/>
    <property type="evidence" value="ECO:0007669"/>
    <property type="project" value="TreeGrafter"/>
</dbReference>
<dbReference type="OrthoDB" id="10256524at2759"/>
<dbReference type="Pfam" id="PF21316">
    <property type="entry name" value="TPPII_GBD"/>
    <property type="match status" value="1"/>
</dbReference>